<dbReference type="InterPro" id="IPR051799">
    <property type="entry name" value="NADH_flavin_oxidoreductase"/>
</dbReference>
<dbReference type="SUPFAM" id="SSF51395">
    <property type="entry name" value="FMN-linked oxidoreductases"/>
    <property type="match status" value="1"/>
</dbReference>
<dbReference type="EMBL" id="DTHO01000075">
    <property type="protein sequence ID" value="HGH00199.1"/>
    <property type="molecule type" value="Genomic_DNA"/>
</dbReference>
<dbReference type="Gene3D" id="3.20.20.70">
    <property type="entry name" value="Aldolase class I"/>
    <property type="match status" value="1"/>
</dbReference>
<name>A0A7C4AKE2_9BACT</name>
<dbReference type="Pfam" id="PF00724">
    <property type="entry name" value="Oxidored_FMN"/>
    <property type="match status" value="1"/>
</dbReference>
<protein>
    <submittedName>
        <fullName evidence="4">NADH:flavin oxidoreductase</fullName>
    </submittedName>
</protein>
<dbReference type="InterPro" id="IPR001155">
    <property type="entry name" value="OxRdtase_FMN_N"/>
</dbReference>
<feature type="domain" description="NADH:flavin oxidoreductase/NADH oxidase N-terminal" evidence="3">
    <location>
        <begin position="2"/>
        <end position="338"/>
    </location>
</feature>
<gene>
    <name evidence="4" type="ORF">ENV75_07130</name>
</gene>
<dbReference type="InterPro" id="IPR013785">
    <property type="entry name" value="Aldolase_TIM"/>
</dbReference>
<evidence type="ECO:0000256" key="2">
    <source>
        <dbReference type="ARBA" id="ARBA00023002"/>
    </source>
</evidence>
<organism evidence="4">
    <name type="scientific">Thermodesulfovibrio aggregans</name>
    <dbReference type="NCBI Taxonomy" id="86166"/>
    <lineage>
        <taxon>Bacteria</taxon>
        <taxon>Pseudomonadati</taxon>
        <taxon>Nitrospirota</taxon>
        <taxon>Thermodesulfovibrionia</taxon>
        <taxon>Thermodesulfovibrionales</taxon>
        <taxon>Thermodesulfovibrionaceae</taxon>
        <taxon>Thermodesulfovibrio</taxon>
    </lineage>
</organism>
<comment type="caution">
    <text evidence="4">The sequence shown here is derived from an EMBL/GenBank/DDBJ whole genome shotgun (WGS) entry which is preliminary data.</text>
</comment>
<evidence type="ECO:0000259" key="3">
    <source>
        <dbReference type="Pfam" id="PF00724"/>
    </source>
</evidence>
<dbReference type="AlphaFoldDB" id="A0A7C4AKE2"/>
<dbReference type="PANTHER" id="PTHR43656">
    <property type="entry name" value="BINDING OXIDOREDUCTASE, PUTATIVE (AFU_ORTHOLOGUE AFUA_2G08260)-RELATED"/>
    <property type="match status" value="1"/>
</dbReference>
<accession>A0A7C4AKE2</accession>
<dbReference type="GO" id="GO:0010181">
    <property type="term" value="F:FMN binding"/>
    <property type="evidence" value="ECO:0007669"/>
    <property type="project" value="InterPro"/>
</dbReference>
<keyword evidence="2" id="KW-0560">Oxidoreductase</keyword>
<keyword evidence="1" id="KW-0285">Flavoprotein</keyword>
<evidence type="ECO:0000313" key="4">
    <source>
        <dbReference type="EMBL" id="HGH00199.1"/>
    </source>
</evidence>
<dbReference type="GO" id="GO:0016491">
    <property type="term" value="F:oxidoreductase activity"/>
    <property type="evidence" value="ECO:0007669"/>
    <property type="project" value="UniProtKB-KW"/>
</dbReference>
<reference evidence="4" key="1">
    <citation type="journal article" date="2020" name="mSystems">
        <title>Genome- and Community-Level Interaction Insights into Carbon Utilization and Element Cycling Functions of Hydrothermarchaeota in Hydrothermal Sediment.</title>
        <authorList>
            <person name="Zhou Z."/>
            <person name="Liu Y."/>
            <person name="Xu W."/>
            <person name="Pan J."/>
            <person name="Luo Z.H."/>
            <person name="Li M."/>
        </authorList>
    </citation>
    <scope>NUCLEOTIDE SEQUENCE [LARGE SCALE GENOMIC DNA]</scope>
    <source>
        <strain evidence="4">SpSt-788</strain>
    </source>
</reference>
<sequence length="370" mass="41573">MKLFTPFEIKTIKMPNRIIRSATYEKMADEDGFVTEKLINLYVKLARGGAGLLITGNALVHVSGRSAPNMLCIHNDFYIDGLKNLTKAVHEAGGRIVIQLSHGGRQCAPLFLGGAEPVAPSALYEPIYKVMPRELTQEEIWELIESFGRAARRARQAGFDGIQIHGAHGYLVNQFLSPHTNRRNDYWGGDEERRFHFLEEVYQSVRENVGYDWPVLIKLNASDFIEGGLTLEESLRIAKKLENLGIDAIEVSGGIVESKPEERPVRAGIDSPEKEAYFREFSREFKKALKIPIILVGGIRSKTVAEDILQKKDADLVSISRPLIREPDLPKKWMKGKEKADCISCNGCMRFIKLDYIKCVQLEKKKGGAS</sequence>
<dbReference type="PANTHER" id="PTHR43656:SF2">
    <property type="entry name" value="BINDING OXIDOREDUCTASE, PUTATIVE (AFU_ORTHOLOGUE AFUA_2G08260)-RELATED"/>
    <property type="match status" value="1"/>
</dbReference>
<proteinExistence type="predicted"/>
<evidence type="ECO:0000256" key="1">
    <source>
        <dbReference type="ARBA" id="ARBA00022630"/>
    </source>
</evidence>
<dbReference type="CDD" id="cd02803">
    <property type="entry name" value="OYE_like_FMN_family"/>
    <property type="match status" value="1"/>
</dbReference>